<dbReference type="Gene3D" id="2.60.40.1120">
    <property type="entry name" value="Carboxypeptidase-like, regulatory domain"/>
    <property type="match status" value="1"/>
</dbReference>
<dbReference type="SUPFAM" id="SSF49464">
    <property type="entry name" value="Carboxypeptidase regulatory domain-like"/>
    <property type="match status" value="1"/>
</dbReference>
<dbReference type="PANTHER" id="PTHR40980">
    <property type="entry name" value="PLUG DOMAIN-CONTAINING PROTEIN"/>
    <property type="match status" value="1"/>
</dbReference>
<protein>
    <submittedName>
        <fullName evidence="7">Outer membrane receptor protein involved in Fe transport</fullName>
    </submittedName>
</protein>
<feature type="domain" description="TonB-dependent receptor plug" evidence="5">
    <location>
        <begin position="261"/>
        <end position="348"/>
    </location>
</feature>
<feature type="transmembrane region" description="Helical" evidence="4">
    <location>
        <begin position="43"/>
        <end position="64"/>
    </location>
</feature>
<evidence type="ECO:0000313" key="7">
    <source>
        <dbReference type="EMBL" id="RKR82135.1"/>
    </source>
</evidence>
<dbReference type="Pfam" id="PF14905">
    <property type="entry name" value="OMP_b-brl_3"/>
    <property type="match status" value="1"/>
</dbReference>
<proteinExistence type="predicted"/>
<reference evidence="7 8" key="1">
    <citation type="submission" date="2018-10" db="EMBL/GenBank/DDBJ databases">
        <title>Genomic Encyclopedia of Archaeal and Bacterial Type Strains, Phase II (KMG-II): from individual species to whole genera.</title>
        <authorList>
            <person name="Goeker M."/>
        </authorList>
    </citation>
    <scope>NUCLEOTIDE SEQUENCE [LARGE SCALE GENOMIC DNA]</scope>
    <source>
        <strain evidence="7 8">DSM 18602</strain>
    </source>
</reference>
<sequence length="1094" mass="121861">MPKNVWDATALRTQQPGTRNLTLYFLNIMNLKLPKKVFYQWSFFMKISVLVVTTLLSLAGISLASTTNAQVNLEQPVSLHVSHSGMADILQKLEEAAKVKLLMVGNMDNDTQYNLNASGQPLGKVLSGFFAPKGYTYKVINNTIVIARQQKPPAPGRIAGRVLDEKGQPLPGATIKVTGTGAAIQSAVDGSYSLSLQAGNYTLEITFISYQTKRITGIAVAEGKVTFLEIAMQPATSALNEVVITANFKKASVEGLYARQKNAAGVTDGISAEQIARTPDKNIGEVLKRVTGLATMENKYVVVRGLSERYNQSLLDGLVMPSTELNRKNFSFDIIPANMVENVTVSKTITPDQSAEFGGGLVNVNTISVPNANFLNFSAGAAINDKTTGKDFISQQLEGKEYFAQVSSHRNYAGQLKWNNPQDAVKAFQAANGPNVLANNWGLYHFKAQPSQNYQFSAGHVFALDSSRRIGAVASLSYRNTLAVQDVRMTRNYGSEGGVEGDTSGRRFDAFTGKRYGFTTNIGALVGVGYKDKANQLSYQTVYLRTLDQPLLIGIYAQRELGYFDLTTQTSMLINQLKGEHALNKKGLRLKWMGSYLTLDRERPDNHILQALGVQDSSGAGVYNIAGAGGGHSQYGSLRTWNRAFEKDLSWDISLSAPFKFKTITNTVKAGYAGWRKDRMFYVLNVGTLFENEDQNYLPLNEAFGPEHGVTFQPSRYGDDSRRTASLQAGYVMLDDRLGKFRLVWGGRAEYYNLNKVNQTLDKLFEEINTGRGTGEKYDFTLLKNIEPNLRFFPSANLTYSITGTMNLRLGFAKSIIRPDLRELNYFQEYDFELGDLYRADFLRSTTINNYDFRYEWYPAAGDILSLSLFRKDLAYPMEINRSADKTAYVLANSKSARNTGIEVEFRKSLAFTGIPVIRNLTLYGNATIMDAYVTPMGMDYNGVDTLNPLKIIPREIIGKSQHRPQQGASNFMYNAGVYYDSDAFGLSLVYNSVSNRLFRPNADYSQSLFERPLVALDGQVAYRFLGRHAEVKLNVSNLLNSYQVVYYNRYDDGSIDRKENPSTKELGYQQGIDNIEYESKPGRTYSMTLSYKF</sequence>
<evidence type="ECO:0000256" key="1">
    <source>
        <dbReference type="ARBA" id="ARBA00004442"/>
    </source>
</evidence>
<evidence type="ECO:0000256" key="3">
    <source>
        <dbReference type="ARBA" id="ARBA00023237"/>
    </source>
</evidence>
<keyword evidence="2 4" id="KW-0472">Membrane</keyword>
<dbReference type="Pfam" id="PF07715">
    <property type="entry name" value="Plug"/>
    <property type="match status" value="1"/>
</dbReference>
<comment type="subcellular location">
    <subcellularLocation>
        <location evidence="1">Cell outer membrane</location>
    </subcellularLocation>
</comment>
<dbReference type="SUPFAM" id="SSF56935">
    <property type="entry name" value="Porins"/>
    <property type="match status" value="1"/>
</dbReference>
<dbReference type="PANTHER" id="PTHR40980:SF4">
    <property type="entry name" value="TONB-DEPENDENT RECEPTOR-LIKE BETA-BARREL DOMAIN-CONTAINING PROTEIN"/>
    <property type="match status" value="1"/>
</dbReference>
<evidence type="ECO:0000313" key="8">
    <source>
        <dbReference type="Proteomes" id="UP000268007"/>
    </source>
</evidence>
<keyword evidence="4" id="KW-0812">Transmembrane</keyword>
<dbReference type="EMBL" id="RBKU01000001">
    <property type="protein sequence ID" value="RKR82135.1"/>
    <property type="molecule type" value="Genomic_DNA"/>
</dbReference>
<dbReference type="Pfam" id="PF13715">
    <property type="entry name" value="CarbopepD_reg_2"/>
    <property type="match status" value="1"/>
</dbReference>
<organism evidence="7 8">
    <name type="scientific">Mucilaginibacter gracilis</name>
    <dbReference type="NCBI Taxonomy" id="423350"/>
    <lineage>
        <taxon>Bacteria</taxon>
        <taxon>Pseudomonadati</taxon>
        <taxon>Bacteroidota</taxon>
        <taxon>Sphingobacteriia</taxon>
        <taxon>Sphingobacteriales</taxon>
        <taxon>Sphingobacteriaceae</taxon>
        <taxon>Mucilaginibacter</taxon>
    </lineage>
</organism>
<evidence type="ECO:0000256" key="2">
    <source>
        <dbReference type="ARBA" id="ARBA00023136"/>
    </source>
</evidence>
<keyword evidence="8" id="KW-1185">Reference proteome</keyword>
<gene>
    <name evidence="7" type="ORF">BDD43_2303</name>
</gene>
<feature type="domain" description="Outer membrane protein beta-barrel" evidence="6">
    <location>
        <begin position="727"/>
        <end position="1062"/>
    </location>
</feature>
<comment type="caution">
    <text evidence="7">The sequence shown here is derived from an EMBL/GenBank/DDBJ whole genome shotgun (WGS) entry which is preliminary data.</text>
</comment>
<accession>A0A495IZJ0</accession>
<keyword evidence="3" id="KW-0998">Cell outer membrane</keyword>
<dbReference type="InterPro" id="IPR036942">
    <property type="entry name" value="Beta-barrel_TonB_sf"/>
</dbReference>
<evidence type="ECO:0000259" key="6">
    <source>
        <dbReference type="Pfam" id="PF14905"/>
    </source>
</evidence>
<dbReference type="GO" id="GO:0009279">
    <property type="term" value="C:cell outer membrane"/>
    <property type="evidence" value="ECO:0007669"/>
    <property type="project" value="UniProtKB-SubCell"/>
</dbReference>
<dbReference type="InterPro" id="IPR037066">
    <property type="entry name" value="Plug_dom_sf"/>
</dbReference>
<name>A0A495IZJ0_9SPHI</name>
<keyword evidence="7" id="KW-0675">Receptor</keyword>
<dbReference type="Gene3D" id="2.170.130.10">
    <property type="entry name" value="TonB-dependent receptor, plug domain"/>
    <property type="match status" value="1"/>
</dbReference>
<dbReference type="InterPro" id="IPR041700">
    <property type="entry name" value="OMP_b-brl_3"/>
</dbReference>
<dbReference type="InterPro" id="IPR012910">
    <property type="entry name" value="Plug_dom"/>
</dbReference>
<dbReference type="Gene3D" id="2.40.170.20">
    <property type="entry name" value="TonB-dependent receptor, beta-barrel domain"/>
    <property type="match status" value="1"/>
</dbReference>
<evidence type="ECO:0000256" key="4">
    <source>
        <dbReference type="SAM" id="Phobius"/>
    </source>
</evidence>
<evidence type="ECO:0000259" key="5">
    <source>
        <dbReference type="Pfam" id="PF07715"/>
    </source>
</evidence>
<dbReference type="Proteomes" id="UP000268007">
    <property type="component" value="Unassembled WGS sequence"/>
</dbReference>
<dbReference type="AlphaFoldDB" id="A0A495IZJ0"/>
<dbReference type="InterPro" id="IPR008969">
    <property type="entry name" value="CarboxyPept-like_regulatory"/>
</dbReference>
<keyword evidence="4" id="KW-1133">Transmembrane helix</keyword>